<evidence type="ECO:0000313" key="12">
    <source>
        <dbReference type="EMBL" id="CAB4212330.1"/>
    </source>
</evidence>
<reference evidence="11" key="1">
    <citation type="submission" date="2020-05" db="EMBL/GenBank/DDBJ databases">
        <authorList>
            <person name="Chiriac C."/>
            <person name="Salcher M."/>
            <person name="Ghai R."/>
            <person name="Kavagutti S V."/>
        </authorList>
    </citation>
    <scope>NUCLEOTIDE SEQUENCE</scope>
</reference>
<comment type="function">
    <text evidence="1">Forms the portal vertex of the capsid. This portal plays critical roles in head assembly, genome packaging, neck/tail attachment, and genome ejection. The portal protein multimerizes as a single ring-shaped homododecamer arranged around a central channel.</text>
</comment>
<name>A0A6J5RQ17_9CAUD</name>
<evidence type="ECO:0000256" key="1">
    <source>
        <dbReference type="ARBA" id="ARBA00003421"/>
    </source>
</evidence>
<evidence type="ECO:0000256" key="9">
    <source>
        <dbReference type="ARBA" id="ARBA00023219"/>
    </source>
</evidence>
<dbReference type="Pfam" id="PF12236">
    <property type="entry name" value="Head-tail_con"/>
    <property type="match status" value="1"/>
</dbReference>
<keyword evidence="5" id="KW-1188">Viral release from host cell</keyword>
<dbReference type="EMBL" id="LR797388">
    <property type="protein sequence ID" value="CAB4212330.1"/>
    <property type="molecule type" value="Genomic_DNA"/>
</dbReference>
<sequence length="574" mass="64092">MDYAGLTPRARMLLRHGALVQERSSWISRYKEISEYLLPYSGRFFTQDRNRGDKSFNDIIDGEGTFALDTLSAGMMAGMTSPARPWFRLATSDKNLMEFAPVKLWLNDVTELMQDIFSRSNVYRALHASYEELGAFATEAMIIENNFDTVVHATTLTAGEYAIATDDQGKVNTLFREYEMTIDQIVSKFVARPNGQMDWTVVSPSIKNLWDMHRHYDAWVPVVHAIEPRPMSERDYGNKSAKHMPIRSCYIEKNASDVSMGNVFLRESGYKDFPGTVSRWATRGGDVYGHGPSFRALGHIKQLQHEQLRKAQGIDFKTLPPVQVPSGMSERPDSMLPGGVYVVDSTAPGQGIRSAYEVNVDLSHLLLDIQDVRQAINKAFYADLFRMLSNNNRVQPATAREIAEKHEEKLLMLGPVVERLHDEKLNPLIDLTFAKMVEAGILPVPPKEMQGQDLRVQFVSTLAQAQRMVGLGAVDRLLGTVIAVSQIKPEVADKLDADQLIDKYGDMTGVDPSLIVADDKVAIIREQRAQAQASAQRAAQMEQATKAAQNLGSIKTNEPNALTDMVQQLQGAKQ</sequence>
<dbReference type="InterPro" id="IPR020991">
    <property type="entry name" value="Connector_podovirus"/>
</dbReference>
<evidence type="ECO:0000256" key="7">
    <source>
        <dbReference type="ARBA" id="ARBA00022950"/>
    </source>
</evidence>
<keyword evidence="10" id="KW-1160">Virus entry into host cell</keyword>
<keyword evidence="4" id="KW-1162">Viral penetration into host cytoplasm</keyword>
<organism evidence="11">
    <name type="scientific">uncultured Caudovirales phage</name>
    <dbReference type="NCBI Taxonomy" id="2100421"/>
    <lineage>
        <taxon>Viruses</taxon>
        <taxon>Duplodnaviria</taxon>
        <taxon>Heunggongvirae</taxon>
        <taxon>Uroviricota</taxon>
        <taxon>Caudoviricetes</taxon>
        <taxon>Peduoviridae</taxon>
        <taxon>Maltschvirus</taxon>
        <taxon>Maltschvirus maltsch</taxon>
    </lineage>
</organism>
<keyword evidence="9" id="KW-0231">Viral genome packaging</keyword>
<comment type="subcellular location">
    <subcellularLocation>
        <location evidence="2">Virion</location>
    </subcellularLocation>
</comment>
<keyword evidence="3" id="KW-1244">Viral short tail ejection system</keyword>
<evidence type="ECO:0000256" key="4">
    <source>
        <dbReference type="ARBA" id="ARBA00022595"/>
    </source>
</evidence>
<dbReference type="GO" id="GO:0044423">
    <property type="term" value="C:virion component"/>
    <property type="evidence" value="ECO:0007669"/>
    <property type="project" value="UniProtKB-KW"/>
</dbReference>
<accession>A0A6J5RQ17</accession>
<keyword evidence="7" id="KW-0118">Viral capsid assembly</keyword>
<dbReference type="EMBL" id="LR797276">
    <property type="protein sequence ID" value="CAB4199313.1"/>
    <property type="molecule type" value="Genomic_DNA"/>
</dbReference>
<evidence type="ECO:0000256" key="8">
    <source>
        <dbReference type="ARBA" id="ARBA00023009"/>
    </source>
</evidence>
<evidence type="ECO:0000313" key="11">
    <source>
        <dbReference type="EMBL" id="CAB4199313.1"/>
    </source>
</evidence>
<keyword evidence="6" id="KW-0946">Virion</keyword>
<evidence type="ECO:0000256" key="10">
    <source>
        <dbReference type="ARBA" id="ARBA00023296"/>
    </source>
</evidence>
<evidence type="ECO:0000256" key="2">
    <source>
        <dbReference type="ARBA" id="ARBA00004328"/>
    </source>
</evidence>
<keyword evidence="8" id="KW-1171">Viral genome ejection through host cell envelope</keyword>
<evidence type="ECO:0000256" key="5">
    <source>
        <dbReference type="ARBA" id="ARBA00022612"/>
    </source>
</evidence>
<evidence type="ECO:0000256" key="6">
    <source>
        <dbReference type="ARBA" id="ARBA00022844"/>
    </source>
</evidence>
<gene>
    <name evidence="11" type="ORF">UFOVP1326_36</name>
    <name evidence="12" type="ORF">UFOVP1436_3</name>
</gene>
<protein>
    <submittedName>
        <fullName evidence="11">Head-to-tail connector protein, podovirus-type</fullName>
    </submittedName>
</protein>
<proteinExistence type="predicted"/>
<dbReference type="GO" id="GO:0099002">
    <property type="term" value="P:symbiont genome ejection through host cell envelope, short tail mechanism"/>
    <property type="evidence" value="ECO:0007669"/>
    <property type="project" value="UniProtKB-KW"/>
</dbReference>
<evidence type="ECO:0000256" key="3">
    <source>
        <dbReference type="ARBA" id="ARBA00022470"/>
    </source>
</evidence>